<comment type="similarity">
    <text evidence="1">Belongs to the glycosyltransferase 10 family.</text>
</comment>
<dbReference type="Proteomes" id="UP001241226">
    <property type="component" value="Chromosome 1"/>
</dbReference>
<dbReference type="InterPro" id="IPR055270">
    <property type="entry name" value="Glyco_tran_10_C"/>
</dbReference>
<dbReference type="SUPFAM" id="SSF53756">
    <property type="entry name" value="UDP-Glycosyltransferase/glycogen phosphorylase"/>
    <property type="match status" value="1"/>
</dbReference>
<dbReference type="InterPro" id="IPR038577">
    <property type="entry name" value="GT10-like_C_sf"/>
</dbReference>
<dbReference type="RefSeq" id="WP_261927539.1">
    <property type="nucleotide sequence ID" value="NZ_CALYLG010000365.1"/>
</dbReference>
<evidence type="ECO:0000256" key="1">
    <source>
        <dbReference type="ARBA" id="ARBA00008919"/>
    </source>
</evidence>
<gene>
    <name evidence="5" type="ORF">PYE67_12670</name>
</gene>
<dbReference type="PANTHER" id="PTHR11929:SF194">
    <property type="entry name" value="ALPHA-(1,3)-FUCOSYLTRANSFERASE 10"/>
    <property type="match status" value="1"/>
</dbReference>
<organism evidence="5 6">
    <name type="scientific">Vibrio aestuarianus</name>
    <dbReference type="NCBI Taxonomy" id="28171"/>
    <lineage>
        <taxon>Bacteria</taxon>
        <taxon>Pseudomonadati</taxon>
        <taxon>Pseudomonadota</taxon>
        <taxon>Gammaproteobacteria</taxon>
        <taxon>Vibrionales</taxon>
        <taxon>Vibrionaceae</taxon>
        <taxon>Vibrio</taxon>
    </lineage>
</organism>
<feature type="domain" description="Fucosyltransferase C-terminal" evidence="4">
    <location>
        <begin position="223"/>
        <end position="311"/>
    </location>
</feature>
<evidence type="ECO:0000256" key="3">
    <source>
        <dbReference type="ARBA" id="ARBA00022679"/>
    </source>
</evidence>
<sequence length="347" mass="40821">MQKIGVWNYYEALNKENYLLLNKNAGIGDDLLEPFCRLYSEGKDNNIDFMTLDLVDNFNDISAFIFFDFPNMKNKYVQKVFDLNTPKFLVIFESILIKPDNWDLKNHQHFSKVFTWNKDLVDNEKYFHLPLPQRIKNAECLQLPLKKKLCTLIAGNKSSRHPLELYSKRIEAIRYFENNHPNNFDLYGVGWNQINISNKYLKLILNKFSWLNLLSPTYKSYVGKVESKNKTLANYKFSICYENARDIPGYITEKIFDCFFAGCIPIYWGANDIAEYVPENCFIDKRNFDTYDSLYEFIESMSDKQYQEYLNNIIKFLNSDKILPFGSGNFCNVLINHSKGIAYNNGH</sequence>
<dbReference type="AlphaFoldDB" id="A0ABD7YKW0"/>
<dbReference type="EMBL" id="CP118711">
    <property type="protein sequence ID" value="WGK85210.1"/>
    <property type="molecule type" value="Genomic_DNA"/>
</dbReference>
<dbReference type="PANTHER" id="PTHR11929">
    <property type="entry name" value="ALPHA- 1,3 -FUCOSYLTRANSFERASE"/>
    <property type="match status" value="1"/>
</dbReference>
<name>A0ABD7YKW0_9VIBR</name>
<proteinExistence type="inferred from homology"/>
<protein>
    <submittedName>
        <fullName evidence="5">Glycosyltransferase family 10</fullName>
    </submittedName>
</protein>
<dbReference type="Gene3D" id="3.40.50.11660">
    <property type="entry name" value="Glycosyl transferase family 10, C-terminal domain"/>
    <property type="match status" value="1"/>
</dbReference>
<dbReference type="Pfam" id="PF00852">
    <property type="entry name" value="Glyco_transf_10"/>
    <property type="match status" value="1"/>
</dbReference>
<keyword evidence="2" id="KW-0328">Glycosyltransferase</keyword>
<evidence type="ECO:0000259" key="4">
    <source>
        <dbReference type="Pfam" id="PF00852"/>
    </source>
</evidence>
<evidence type="ECO:0000256" key="2">
    <source>
        <dbReference type="ARBA" id="ARBA00022676"/>
    </source>
</evidence>
<reference evidence="5 6" key="1">
    <citation type="submission" date="2022-02" db="EMBL/GenBank/DDBJ databases">
        <title>Emergence and expansion in Europe of a Vibrio aestuarianus clonal complex pathogenic for oysters.</title>
        <authorList>
            <person name="Mesnil A."/>
            <person name="Travers M.-A."/>
        </authorList>
    </citation>
    <scope>NUCLEOTIDE SEQUENCE [LARGE SCALE GENOMIC DNA]</scope>
    <source>
        <strain evidence="5 6">U17</strain>
    </source>
</reference>
<evidence type="ECO:0000313" key="6">
    <source>
        <dbReference type="Proteomes" id="UP001241226"/>
    </source>
</evidence>
<dbReference type="InterPro" id="IPR001503">
    <property type="entry name" value="Glyco_trans_10"/>
</dbReference>
<keyword evidence="3" id="KW-0808">Transferase</keyword>
<dbReference type="GO" id="GO:0016757">
    <property type="term" value="F:glycosyltransferase activity"/>
    <property type="evidence" value="ECO:0007669"/>
    <property type="project" value="UniProtKB-KW"/>
</dbReference>
<accession>A0ABD7YKW0</accession>
<evidence type="ECO:0000313" key="5">
    <source>
        <dbReference type="EMBL" id="WGK85210.1"/>
    </source>
</evidence>